<evidence type="ECO:0000313" key="6">
    <source>
        <dbReference type="Proteomes" id="UP000695000"/>
    </source>
</evidence>
<evidence type="ECO:0000256" key="5">
    <source>
        <dbReference type="SAM" id="SignalP"/>
    </source>
</evidence>
<evidence type="ECO:0000256" key="3">
    <source>
        <dbReference type="ARBA" id="ARBA00022737"/>
    </source>
</evidence>
<dbReference type="Proteomes" id="UP000695000">
    <property type="component" value="Unplaced"/>
</dbReference>
<dbReference type="GeneID" id="108566118"/>
<dbReference type="SMART" id="SM00369">
    <property type="entry name" value="LRR_TYP"/>
    <property type="match status" value="3"/>
</dbReference>
<organism evidence="6 7">
    <name type="scientific">Nicrophorus vespilloides</name>
    <name type="common">Boreal carrion beetle</name>
    <dbReference type="NCBI Taxonomy" id="110193"/>
    <lineage>
        <taxon>Eukaryota</taxon>
        <taxon>Metazoa</taxon>
        <taxon>Ecdysozoa</taxon>
        <taxon>Arthropoda</taxon>
        <taxon>Hexapoda</taxon>
        <taxon>Insecta</taxon>
        <taxon>Pterygota</taxon>
        <taxon>Neoptera</taxon>
        <taxon>Endopterygota</taxon>
        <taxon>Coleoptera</taxon>
        <taxon>Polyphaga</taxon>
        <taxon>Staphyliniformia</taxon>
        <taxon>Silphidae</taxon>
        <taxon>Nicrophorinae</taxon>
        <taxon>Nicrophorus</taxon>
    </lineage>
</organism>
<proteinExistence type="predicted"/>
<dbReference type="Gene3D" id="3.80.10.10">
    <property type="entry name" value="Ribonuclease Inhibitor"/>
    <property type="match status" value="1"/>
</dbReference>
<feature type="signal peptide" evidence="5">
    <location>
        <begin position="1"/>
        <end position="20"/>
    </location>
</feature>
<sequence>MSAKGIVFVVLTLCASSVFSRMTYDCGEKLLGCFCGNIYLDGSETKYVVNCTNQGFTNVDMLTDIPIETEMLVFVGNNIPTLPWNIFGDMNKSVNLKEIDMSNNNIMEIKGKAYHHVSTVETLILNHNNLTISNKGDENYHHPRMFSNFVNLKALHLTNAFADNTGDDLADDLHDIFMNSGLDKLYKLHLEQNEIKSFRDQNVFCDLPNIRDIYLADNYIPGLNFNISCLKKLRFLDLEHNNITKLSQRELESLDWMAPPHVEGTLTIDIRRNPLKCDPATKTLYGWMQRTNVTIRGKESIQCHSAKFGTNHLINLKTLAEGKHATVSKGVTVLLVILVLVLISLISAYVYLSKDKLKNKLGPILDKVTRKVQYTTIESQAV</sequence>
<evidence type="ECO:0000256" key="2">
    <source>
        <dbReference type="ARBA" id="ARBA00022729"/>
    </source>
</evidence>
<keyword evidence="2 5" id="KW-0732">Signal</keyword>
<gene>
    <name evidence="7" type="primary">LOC108566118</name>
</gene>
<keyword evidence="4" id="KW-1133">Transmembrane helix</keyword>
<feature type="chain" id="PRO_5045782238" evidence="5">
    <location>
        <begin position="21"/>
        <end position="382"/>
    </location>
</feature>
<dbReference type="InterPro" id="IPR003591">
    <property type="entry name" value="Leu-rich_rpt_typical-subtyp"/>
</dbReference>
<keyword evidence="3" id="KW-0677">Repeat</keyword>
<feature type="transmembrane region" description="Helical" evidence="4">
    <location>
        <begin position="331"/>
        <end position="352"/>
    </location>
</feature>
<dbReference type="PANTHER" id="PTHR24364">
    <property type="entry name" value="LP06937P"/>
    <property type="match status" value="1"/>
</dbReference>
<dbReference type="InterPro" id="IPR032675">
    <property type="entry name" value="LRR_dom_sf"/>
</dbReference>
<evidence type="ECO:0000256" key="4">
    <source>
        <dbReference type="SAM" id="Phobius"/>
    </source>
</evidence>
<protein>
    <submittedName>
        <fullName evidence="7">Insulin-like growth factor-binding protein complex acid labile subunit</fullName>
    </submittedName>
</protein>
<accession>A0ABM1N4H9</accession>
<dbReference type="InterPro" id="IPR001611">
    <property type="entry name" value="Leu-rich_rpt"/>
</dbReference>
<keyword evidence="6" id="KW-1185">Reference proteome</keyword>
<reference evidence="7" key="1">
    <citation type="submission" date="2025-08" db="UniProtKB">
        <authorList>
            <consortium name="RefSeq"/>
        </authorList>
    </citation>
    <scope>IDENTIFICATION</scope>
    <source>
        <tissue evidence="7">Whole Larva</tissue>
    </source>
</reference>
<dbReference type="PANTHER" id="PTHR24364:SF18">
    <property type="entry name" value="LP06937P"/>
    <property type="match status" value="1"/>
</dbReference>
<dbReference type="RefSeq" id="XP_017781729.1">
    <property type="nucleotide sequence ID" value="XM_017926240.1"/>
</dbReference>
<dbReference type="InterPro" id="IPR052286">
    <property type="entry name" value="Wnt_signaling_inhibitor"/>
</dbReference>
<dbReference type="Pfam" id="PF13855">
    <property type="entry name" value="LRR_8"/>
    <property type="match status" value="1"/>
</dbReference>
<keyword evidence="4" id="KW-0472">Membrane</keyword>
<keyword evidence="1" id="KW-0433">Leucine-rich repeat</keyword>
<name>A0ABM1N4H9_NICVS</name>
<keyword evidence="4" id="KW-0812">Transmembrane</keyword>
<evidence type="ECO:0000313" key="7">
    <source>
        <dbReference type="RefSeq" id="XP_017781729.1"/>
    </source>
</evidence>
<dbReference type="SUPFAM" id="SSF52058">
    <property type="entry name" value="L domain-like"/>
    <property type="match status" value="1"/>
</dbReference>
<dbReference type="PROSITE" id="PS51450">
    <property type="entry name" value="LRR"/>
    <property type="match status" value="2"/>
</dbReference>
<evidence type="ECO:0000256" key="1">
    <source>
        <dbReference type="ARBA" id="ARBA00022614"/>
    </source>
</evidence>